<gene>
    <name evidence="1" type="ORF">X943_000908</name>
</gene>
<reference evidence="1" key="1">
    <citation type="journal article" date="2014" name="Nucleic Acids Res.">
        <title>The evolutionary dynamics of variant antigen genes in Babesia reveal a history of genomic innovation underlying host-parasite interaction.</title>
        <authorList>
            <person name="Jackson A.P."/>
            <person name="Otto T.D."/>
            <person name="Darby A."/>
            <person name="Ramaprasad A."/>
            <person name="Xia D."/>
            <person name="Echaide I.E."/>
            <person name="Farber M."/>
            <person name="Gahlot S."/>
            <person name="Gamble J."/>
            <person name="Gupta D."/>
            <person name="Gupta Y."/>
            <person name="Jackson L."/>
            <person name="Malandrin L."/>
            <person name="Malas T.B."/>
            <person name="Moussa E."/>
            <person name="Nair M."/>
            <person name="Reid A.J."/>
            <person name="Sanders M."/>
            <person name="Sharma J."/>
            <person name="Tracey A."/>
            <person name="Quail M.A."/>
            <person name="Weir W."/>
            <person name="Wastling J.M."/>
            <person name="Hall N."/>
            <person name="Willadsen P."/>
            <person name="Lingelbach K."/>
            <person name="Shiels B."/>
            <person name="Tait A."/>
            <person name="Berriman M."/>
            <person name="Allred D.R."/>
            <person name="Pain A."/>
        </authorList>
    </citation>
    <scope>NUCLEOTIDE SEQUENCE</scope>
    <source>
        <strain evidence="1">1802A</strain>
    </source>
</reference>
<keyword evidence="2" id="KW-1185">Reference proteome</keyword>
<accession>A0AAD9LGX9</accession>
<organism evidence="1 2">
    <name type="scientific">Babesia divergens</name>
    <dbReference type="NCBI Taxonomy" id="32595"/>
    <lineage>
        <taxon>Eukaryota</taxon>
        <taxon>Sar</taxon>
        <taxon>Alveolata</taxon>
        <taxon>Apicomplexa</taxon>
        <taxon>Aconoidasida</taxon>
        <taxon>Piroplasmida</taxon>
        <taxon>Babesiidae</taxon>
        <taxon>Babesia</taxon>
    </lineage>
</organism>
<dbReference type="InterPro" id="IPR008775">
    <property type="entry name" value="Phytyl_CoA_dOase-like"/>
</dbReference>
<dbReference type="PANTHER" id="PTHR37563:SF2">
    <property type="entry name" value="PHYTANOYL-COA DIOXYGENASE FAMILY PROTEIN (AFU_ORTHOLOGUE AFUA_2G03330)"/>
    <property type="match status" value="1"/>
</dbReference>
<dbReference type="InterPro" id="IPR051961">
    <property type="entry name" value="Fungal_Metabolite_Diox"/>
</dbReference>
<name>A0AAD9LGX9_BABDI</name>
<dbReference type="SUPFAM" id="SSF51197">
    <property type="entry name" value="Clavaminate synthase-like"/>
    <property type="match status" value="1"/>
</dbReference>
<evidence type="ECO:0000313" key="2">
    <source>
        <dbReference type="Proteomes" id="UP001195914"/>
    </source>
</evidence>
<reference evidence="1" key="2">
    <citation type="submission" date="2021-05" db="EMBL/GenBank/DDBJ databases">
        <authorList>
            <person name="Pain A."/>
        </authorList>
    </citation>
    <scope>NUCLEOTIDE SEQUENCE</scope>
    <source>
        <strain evidence="1">1802A</strain>
    </source>
</reference>
<evidence type="ECO:0008006" key="3">
    <source>
        <dbReference type="Google" id="ProtNLM"/>
    </source>
</evidence>
<protein>
    <recommendedName>
        <fullName evidence="3">Phytanoyl-CoA dioxygenase</fullName>
    </recommendedName>
</protein>
<dbReference type="EMBL" id="JAHBMH010000044">
    <property type="protein sequence ID" value="KAK1936006.1"/>
    <property type="molecule type" value="Genomic_DNA"/>
</dbReference>
<dbReference type="Proteomes" id="UP001195914">
    <property type="component" value="Unassembled WGS sequence"/>
</dbReference>
<evidence type="ECO:0000313" key="1">
    <source>
        <dbReference type="EMBL" id="KAK1936006.1"/>
    </source>
</evidence>
<proteinExistence type="predicted"/>
<dbReference type="PANTHER" id="PTHR37563">
    <property type="entry name" value="PHYTANOYL-COA DIOXYGENASE FAMILY PROTEIN (AFU_ORTHOLOGUE AFUA_2G03330)"/>
    <property type="match status" value="1"/>
</dbReference>
<dbReference type="Gene3D" id="2.60.120.620">
    <property type="entry name" value="q2cbj1_9rhob like domain"/>
    <property type="match status" value="1"/>
</dbReference>
<sequence>MHKEQLLGRQQYLTYIKRLDACLGVSRGVLMLSARLLNPVELQLQAVCDILYHQKLRYYDNKQYDRTFPTRAPFRNSLGLKLASDLEQLIDEFEKQKDESSGTTMSLASLLFSKYQESDSLRKLEVDAFQLLSRHWHDANYLVPNNEHLDQGDTIAMHSMGKDVGSEAVPYLVDQDFNESSMWDWILPNKTEIRDGIENLRPNRVLSLSTLDKIDRDLKKYGIAVIRNVFDKGDIQEIRHALHLKSSLARDAVFKIIETDPNVSALKYTRGRIHCMLRGTSFDRLLAPLQRFWIPVVYYTLGRSVYISNIQLISSDVMSFVEPWHRNNCKFGITVVVALDDINEKNGRVQFLPGTHSKSSEVDPYKTGVSNHSYSNHNVGKVAIDLKSGDVLIFDSRILHRYTINDSNRCQSCLVYAYDYRSTKPPGQGMIQQFI</sequence>
<comment type="caution">
    <text evidence="1">The sequence shown here is derived from an EMBL/GenBank/DDBJ whole genome shotgun (WGS) entry which is preliminary data.</text>
</comment>
<dbReference type="AlphaFoldDB" id="A0AAD9LGX9"/>
<dbReference type="Pfam" id="PF05721">
    <property type="entry name" value="PhyH"/>
    <property type="match status" value="1"/>
</dbReference>